<dbReference type="SUPFAM" id="SSF47954">
    <property type="entry name" value="Cyclin-like"/>
    <property type="match status" value="2"/>
</dbReference>
<dbReference type="InterPro" id="IPR023486">
    <property type="entry name" value="TFIIB_CS"/>
</dbReference>
<evidence type="ECO:0000259" key="7">
    <source>
        <dbReference type="Pfam" id="PF00382"/>
    </source>
</evidence>
<evidence type="ECO:0000256" key="6">
    <source>
        <dbReference type="SAM" id="MobiDB-lite"/>
    </source>
</evidence>
<keyword evidence="5" id="KW-0804">Transcription</keyword>
<dbReference type="GO" id="GO:0097550">
    <property type="term" value="C:transcription preinitiation complex"/>
    <property type="evidence" value="ECO:0007669"/>
    <property type="project" value="TreeGrafter"/>
</dbReference>
<proteinExistence type="inferred from homology"/>
<reference evidence="8" key="1">
    <citation type="submission" date="2021-02" db="EMBL/GenBank/DDBJ databases">
        <authorList>
            <person name="Han P."/>
        </authorList>
    </citation>
    <scope>NUCLEOTIDE SEQUENCE</scope>
    <source>
        <strain evidence="8">Candidatus Nitrosotenuis uzonensis 5A</strain>
    </source>
</reference>
<dbReference type="PANTHER" id="PTHR11618:SF13">
    <property type="entry name" value="TRANSCRIPTION INITIATION FACTOR IIB"/>
    <property type="match status" value="1"/>
</dbReference>
<comment type="caution">
    <text evidence="8">The sequence shown here is derived from an EMBL/GenBank/DDBJ whole genome shotgun (WGS) entry which is preliminary data.</text>
</comment>
<organism evidence="8 9">
    <name type="scientific">Candidatus Nitrosotenuis uzonensis</name>
    <dbReference type="NCBI Taxonomy" id="1407055"/>
    <lineage>
        <taxon>Archaea</taxon>
        <taxon>Nitrososphaerota</taxon>
        <taxon>Candidatus Nitrosotenuis</taxon>
    </lineage>
</organism>
<keyword evidence="4" id="KW-0805">Transcription regulation</keyword>
<dbReference type="RefSeq" id="WP_205101218.1">
    <property type="nucleotide sequence ID" value="NZ_CAJNAQ010000006.1"/>
</dbReference>
<dbReference type="GO" id="GO:0070897">
    <property type="term" value="P:transcription preinitiation complex assembly"/>
    <property type="evidence" value="ECO:0007669"/>
    <property type="project" value="InterPro"/>
</dbReference>
<feature type="region of interest" description="Disordered" evidence="6">
    <location>
        <begin position="25"/>
        <end position="45"/>
    </location>
</feature>
<evidence type="ECO:0000256" key="1">
    <source>
        <dbReference type="ARBA" id="ARBA00010857"/>
    </source>
</evidence>
<dbReference type="InterPro" id="IPR000812">
    <property type="entry name" value="TFIIB"/>
</dbReference>
<name>A0A812F533_9ARCH</name>
<dbReference type="PANTHER" id="PTHR11618">
    <property type="entry name" value="TRANSCRIPTION INITIATION FACTOR IIB-RELATED"/>
    <property type="match status" value="1"/>
</dbReference>
<evidence type="ECO:0000256" key="3">
    <source>
        <dbReference type="ARBA" id="ARBA00022737"/>
    </source>
</evidence>
<dbReference type="PROSITE" id="PS00782">
    <property type="entry name" value="TFIIB"/>
    <property type="match status" value="2"/>
</dbReference>
<dbReference type="InterPro" id="IPR013150">
    <property type="entry name" value="TFIIB_cyclin"/>
</dbReference>
<dbReference type="Gene3D" id="1.10.472.10">
    <property type="entry name" value="Cyclin-like"/>
    <property type="match status" value="1"/>
</dbReference>
<sequence length="284" mass="31554">MLTDGTTSERFCSCCGYVESEQIEDSSPERRFSKDGHDDKSRSGIPASLAIHDMGLATMIGQSNRDAMGKPLTSSMRYSMNRLRTWDSRSQMHEQMDRNLKHAFTQLGKLRDKLVLSDAIVEKAAYVYRKAVAKGLVRGRSIEGVLAAAVYASCRDAETPRTLNDVADAINIKRKNLSKNYRLLVHELDLRIPVVNSVICMSKIANNLGLSEKVKRDALAVLKEANGMRLTAGKDPMGMAASALYISCMKYDVDISQRQIALASGVTEVTIRNRYKDLKKSLNL</sequence>
<accession>A0A812F533</accession>
<dbReference type="AlphaFoldDB" id="A0A812F533"/>
<evidence type="ECO:0000313" key="8">
    <source>
        <dbReference type="EMBL" id="CAE6504689.1"/>
    </source>
</evidence>
<evidence type="ECO:0000256" key="5">
    <source>
        <dbReference type="ARBA" id="ARBA00023163"/>
    </source>
</evidence>
<evidence type="ECO:0000313" key="9">
    <source>
        <dbReference type="Proteomes" id="UP000655759"/>
    </source>
</evidence>
<feature type="domain" description="Transcription factor TFIIB cyclin-like" evidence="7">
    <location>
        <begin position="200"/>
        <end position="280"/>
    </location>
</feature>
<dbReference type="Gene3D" id="1.10.472.170">
    <property type="match status" value="1"/>
</dbReference>
<evidence type="ECO:0000256" key="4">
    <source>
        <dbReference type="ARBA" id="ARBA00023015"/>
    </source>
</evidence>
<dbReference type="PRINTS" id="PR00685">
    <property type="entry name" value="TIFACTORIIB"/>
</dbReference>
<dbReference type="GO" id="GO:0017025">
    <property type="term" value="F:TBP-class protein binding"/>
    <property type="evidence" value="ECO:0007669"/>
    <property type="project" value="InterPro"/>
</dbReference>
<gene>
    <name evidence="8" type="primary">tfb</name>
    <name evidence="8" type="ORF">NUZ5A_60042</name>
</gene>
<dbReference type="FunFam" id="1.10.472.170:FF:000001">
    <property type="entry name" value="Transcription initiation factor IIB"/>
    <property type="match status" value="1"/>
</dbReference>
<keyword evidence="3" id="KW-0677">Repeat</keyword>
<dbReference type="Pfam" id="PF00382">
    <property type="entry name" value="TFIIB"/>
    <property type="match status" value="2"/>
</dbReference>
<evidence type="ECO:0000256" key="2">
    <source>
        <dbReference type="ARBA" id="ARBA00013932"/>
    </source>
</evidence>
<dbReference type="EMBL" id="CAJNAQ010000006">
    <property type="protein sequence ID" value="CAE6504689.1"/>
    <property type="molecule type" value="Genomic_DNA"/>
</dbReference>
<dbReference type="InterPro" id="IPR036915">
    <property type="entry name" value="Cyclin-like_sf"/>
</dbReference>
<comment type="similarity">
    <text evidence="1">Belongs to the TFIIB family.</text>
</comment>
<feature type="compositionally biased region" description="Basic and acidic residues" evidence="6">
    <location>
        <begin position="27"/>
        <end position="42"/>
    </location>
</feature>
<feature type="domain" description="Transcription factor TFIIB cyclin-like" evidence="7">
    <location>
        <begin position="97"/>
        <end position="185"/>
    </location>
</feature>
<dbReference type="Proteomes" id="UP000655759">
    <property type="component" value="Unassembled WGS sequence"/>
</dbReference>
<dbReference type="CDD" id="cd20550">
    <property type="entry name" value="CYCLIN_TFIIB_archaea_like_rpt2"/>
    <property type="match status" value="1"/>
</dbReference>
<protein>
    <recommendedName>
        <fullName evidence="2">Transcription initiation factor IIB</fullName>
    </recommendedName>
</protein>